<evidence type="ECO:0000313" key="3">
    <source>
        <dbReference type="Proteomes" id="UP000323506"/>
    </source>
</evidence>
<feature type="region of interest" description="Disordered" evidence="1">
    <location>
        <begin position="272"/>
        <end position="362"/>
    </location>
</feature>
<dbReference type="AlphaFoldDB" id="A0A5D2C3L3"/>
<dbReference type="Proteomes" id="UP000323506">
    <property type="component" value="Chromosome D06"/>
</dbReference>
<feature type="compositionally biased region" description="Basic and acidic residues" evidence="1">
    <location>
        <begin position="585"/>
        <end position="602"/>
    </location>
</feature>
<feature type="compositionally biased region" description="Polar residues" evidence="1">
    <location>
        <begin position="316"/>
        <end position="327"/>
    </location>
</feature>
<reference evidence="2 3" key="1">
    <citation type="submission" date="2019-06" db="EMBL/GenBank/DDBJ databases">
        <title>WGS assembly of Gossypium darwinii.</title>
        <authorList>
            <person name="Chen Z.J."/>
            <person name="Sreedasyam A."/>
            <person name="Ando A."/>
            <person name="Song Q."/>
            <person name="De L."/>
            <person name="Hulse-Kemp A."/>
            <person name="Ding M."/>
            <person name="Ye W."/>
            <person name="Kirkbride R."/>
            <person name="Jenkins J."/>
            <person name="Plott C."/>
            <person name="Lovell J."/>
            <person name="Lin Y.-M."/>
            <person name="Vaughn R."/>
            <person name="Liu B."/>
            <person name="Li W."/>
            <person name="Simpson S."/>
            <person name="Scheffler B."/>
            <person name="Saski C."/>
            <person name="Grover C."/>
            <person name="Hu G."/>
            <person name="Conover J."/>
            <person name="Carlson J."/>
            <person name="Shu S."/>
            <person name="Boston L."/>
            <person name="Williams M."/>
            <person name="Peterson D."/>
            <person name="Mcgee K."/>
            <person name="Jones D."/>
            <person name="Wendel J."/>
            <person name="Stelly D."/>
            <person name="Grimwood J."/>
            <person name="Schmutz J."/>
        </authorList>
    </citation>
    <scope>NUCLEOTIDE SEQUENCE [LARGE SCALE GENOMIC DNA]</scope>
    <source>
        <strain evidence="2">1808015.09</strain>
    </source>
</reference>
<feature type="compositionally biased region" description="Polar residues" evidence="1">
    <location>
        <begin position="283"/>
        <end position="299"/>
    </location>
</feature>
<dbReference type="PANTHER" id="PTHR36810">
    <property type="entry name" value="BNACNNG47150D PROTEIN"/>
    <property type="match status" value="1"/>
</dbReference>
<feature type="compositionally biased region" description="Basic and acidic residues" evidence="1">
    <location>
        <begin position="303"/>
        <end position="315"/>
    </location>
</feature>
<feature type="region of interest" description="Disordered" evidence="1">
    <location>
        <begin position="393"/>
        <end position="436"/>
    </location>
</feature>
<accession>A0A5D2C3L3</accession>
<name>A0A5D2C3L3_GOSDA</name>
<evidence type="ECO:0000256" key="1">
    <source>
        <dbReference type="SAM" id="MobiDB-lite"/>
    </source>
</evidence>
<sequence length="741" mass="82952">MERCTLGRVVSRDSRRCARVVLETAGACGVGAKAARVFGRKFGYIYVCKGKEGRRVEAMRITNRVKQKQIYLLLQRQLHEVMTNHQCFPVVALSVKVLDSIPEYQQRMENSNLMILKKIKKRIEDKAVSKQFIRAESLWSHRKDSSQMPGTIQVSVLDFKGLHSSSSSSSSKVSIKVSKGKIEYQTWDKGEFSFPLTTLRDNLIITIQDAEGNEISHTGLETRLVVEKGVWDDIFHLEGGGHVHMKLQFFLNEEERQRIRIMRESALKKKHEELCNSGHGSPKNASVSFSEASQLSVPLNNPKDAKFDIDNRDRSYSIQKQKSTDSVPSELEKHNNSKNKHEELRDSGHGSPNKASVSYSEVSGSKESSFRSGLLANEANQVSVPLNNAKDANFDITSRNRSSIQKQKSTDSVPSELEKRNNSKKPRPAEKGHSNVKNMINAFEGSLYQDVRPSIKPPPKISQTRKIGANSFLVNSHLNEAETEKIKPPKVTLGTINREKVQTFGSVEPIYGAAPSKESEQLKDKFKVKQRESVVKEEKKYSKDFKRASITEKGEFSQRILDKYSKGNQSWNLFSAKQYSRRKSVTKEGREENFQKDPREAEGTSNGKRKSVAIWSNHHCSIGSSGLWIFPGDAKCSCITTGAKQTMDQMGGFCDEANTHQINLSSCDPKSTGEANDADAGTAVVENEDGKTSEKLGRRVETSMNPEESIGPFGKVIKVVVMAGFATLVLLTRTYRHSCFV</sequence>
<dbReference type="EMBL" id="CM017706">
    <property type="protein sequence ID" value="TYG64187.1"/>
    <property type="molecule type" value="Genomic_DNA"/>
</dbReference>
<feature type="compositionally biased region" description="Basic and acidic residues" evidence="1">
    <location>
        <begin position="330"/>
        <end position="348"/>
    </location>
</feature>
<feature type="compositionally biased region" description="Polar residues" evidence="1">
    <location>
        <begin position="395"/>
        <end position="413"/>
    </location>
</feature>
<proteinExistence type="predicted"/>
<keyword evidence="3" id="KW-1185">Reference proteome</keyword>
<feature type="region of interest" description="Disordered" evidence="1">
    <location>
        <begin position="686"/>
        <end position="705"/>
    </location>
</feature>
<dbReference type="PANTHER" id="PTHR36810:SF1">
    <property type="entry name" value="OS05G0232200 PROTEIN"/>
    <property type="match status" value="1"/>
</dbReference>
<gene>
    <name evidence="2" type="ORF">ES288_D06G088500v1</name>
</gene>
<protein>
    <submittedName>
        <fullName evidence="2">Uncharacterized protein</fullName>
    </submittedName>
</protein>
<feature type="compositionally biased region" description="Basic and acidic residues" evidence="1">
    <location>
        <begin position="688"/>
        <end position="701"/>
    </location>
</feature>
<feature type="region of interest" description="Disordered" evidence="1">
    <location>
        <begin position="582"/>
        <end position="608"/>
    </location>
</feature>
<feature type="compositionally biased region" description="Basic and acidic residues" evidence="1">
    <location>
        <begin position="416"/>
        <end position="433"/>
    </location>
</feature>
<organism evidence="2 3">
    <name type="scientific">Gossypium darwinii</name>
    <name type="common">Darwin's cotton</name>
    <name type="synonym">Gossypium barbadense var. darwinii</name>
    <dbReference type="NCBI Taxonomy" id="34276"/>
    <lineage>
        <taxon>Eukaryota</taxon>
        <taxon>Viridiplantae</taxon>
        <taxon>Streptophyta</taxon>
        <taxon>Embryophyta</taxon>
        <taxon>Tracheophyta</taxon>
        <taxon>Spermatophyta</taxon>
        <taxon>Magnoliopsida</taxon>
        <taxon>eudicotyledons</taxon>
        <taxon>Gunneridae</taxon>
        <taxon>Pentapetalae</taxon>
        <taxon>rosids</taxon>
        <taxon>malvids</taxon>
        <taxon>Malvales</taxon>
        <taxon>Malvaceae</taxon>
        <taxon>Malvoideae</taxon>
        <taxon>Gossypium</taxon>
    </lineage>
</organism>
<evidence type="ECO:0000313" key="2">
    <source>
        <dbReference type="EMBL" id="TYG64187.1"/>
    </source>
</evidence>